<accession>A0A9D1IVK1</accession>
<keyword evidence="4" id="KW-0804">Transcription</keyword>
<keyword evidence="2" id="KW-0805">Transcription regulation</keyword>
<gene>
    <name evidence="6" type="ORF">IAB67_04405</name>
</gene>
<evidence type="ECO:0000256" key="2">
    <source>
        <dbReference type="ARBA" id="ARBA00023015"/>
    </source>
</evidence>
<evidence type="ECO:0000256" key="3">
    <source>
        <dbReference type="ARBA" id="ARBA00023125"/>
    </source>
</evidence>
<dbReference type="Gene3D" id="3.40.190.10">
    <property type="entry name" value="Periplasmic binding protein-like II"/>
    <property type="match status" value="2"/>
</dbReference>
<dbReference type="GO" id="GO:0032993">
    <property type="term" value="C:protein-DNA complex"/>
    <property type="evidence" value="ECO:0007669"/>
    <property type="project" value="TreeGrafter"/>
</dbReference>
<sequence>MTRQVRAFDRSRHTISVGSCAPAPLWEIVPRLTELYPGMAVSSEMQDCGALLDGLHSRAYQLIVMPEPVDDPALLCIQLTEEHLYFSLPPAHPLSSAKVLRFADLDGESMLLLAHIGFWYGRARKNMPQALFLTQDEPAAFDELTRMSALPFFTSDLSLKRDGMPENRVCIPISDPDAHVTYYCVCLSEQHQLLSRLLQHAVQ</sequence>
<evidence type="ECO:0000313" key="6">
    <source>
        <dbReference type="EMBL" id="HIU43521.1"/>
    </source>
</evidence>
<name>A0A9D1IVK1_9CLOT</name>
<dbReference type="AlphaFoldDB" id="A0A9D1IVK1"/>
<reference evidence="6" key="1">
    <citation type="submission" date="2020-10" db="EMBL/GenBank/DDBJ databases">
        <authorList>
            <person name="Gilroy R."/>
        </authorList>
    </citation>
    <scope>NUCLEOTIDE SEQUENCE</scope>
    <source>
        <strain evidence="6">CHK191-8634</strain>
    </source>
</reference>
<feature type="domain" description="LysR substrate-binding" evidence="5">
    <location>
        <begin position="17"/>
        <end position="192"/>
    </location>
</feature>
<comment type="caution">
    <text evidence="6">The sequence shown here is derived from an EMBL/GenBank/DDBJ whole genome shotgun (WGS) entry which is preliminary data.</text>
</comment>
<organism evidence="6 7">
    <name type="scientific">Candidatus Ventrousia excrementavium</name>
    <dbReference type="NCBI Taxonomy" id="2840961"/>
    <lineage>
        <taxon>Bacteria</taxon>
        <taxon>Bacillati</taxon>
        <taxon>Bacillota</taxon>
        <taxon>Clostridia</taxon>
        <taxon>Eubacteriales</taxon>
        <taxon>Clostridiaceae</taxon>
        <taxon>Clostridiaceae incertae sedis</taxon>
        <taxon>Candidatus Ventrousia</taxon>
    </lineage>
</organism>
<evidence type="ECO:0000256" key="1">
    <source>
        <dbReference type="ARBA" id="ARBA00009437"/>
    </source>
</evidence>
<evidence type="ECO:0000256" key="4">
    <source>
        <dbReference type="ARBA" id="ARBA00023163"/>
    </source>
</evidence>
<dbReference type="Proteomes" id="UP000824073">
    <property type="component" value="Unassembled WGS sequence"/>
</dbReference>
<dbReference type="PANTHER" id="PTHR30346:SF28">
    <property type="entry name" value="HTH-TYPE TRANSCRIPTIONAL REGULATOR CYNR"/>
    <property type="match status" value="1"/>
</dbReference>
<dbReference type="Pfam" id="PF03466">
    <property type="entry name" value="LysR_substrate"/>
    <property type="match status" value="1"/>
</dbReference>
<reference evidence="6" key="2">
    <citation type="journal article" date="2021" name="PeerJ">
        <title>Extensive microbial diversity within the chicken gut microbiome revealed by metagenomics and culture.</title>
        <authorList>
            <person name="Gilroy R."/>
            <person name="Ravi A."/>
            <person name="Getino M."/>
            <person name="Pursley I."/>
            <person name="Horton D.L."/>
            <person name="Alikhan N.F."/>
            <person name="Baker D."/>
            <person name="Gharbi K."/>
            <person name="Hall N."/>
            <person name="Watson M."/>
            <person name="Adriaenssens E.M."/>
            <person name="Foster-Nyarko E."/>
            <person name="Jarju S."/>
            <person name="Secka A."/>
            <person name="Antonio M."/>
            <person name="Oren A."/>
            <person name="Chaudhuri R.R."/>
            <person name="La Ragione R."/>
            <person name="Hildebrand F."/>
            <person name="Pallen M.J."/>
        </authorList>
    </citation>
    <scope>NUCLEOTIDE SEQUENCE</scope>
    <source>
        <strain evidence="6">CHK191-8634</strain>
    </source>
</reference>
<keyword evidence="3" id="KW-0238">DNA-binding</keyword>
<dbReference type="SUPFAM" id="SSF53850">
    <property type="entry name" value="Periplasmic binding protein-like II"/>
    <property type="match status" value="1"/>
</dbReference>
<comment type="similarity">
    <text evidence="1">Belongs to the LysR transcriptional regulatory family.</text>
</comment>
<dbReference type="PANTHER" id="PTHR30346">
    <property type="entry name" value="TRANSCRIPTIONAL DUAL REGULATOR HCAR-RELATED"/>
    <property type="match status" value="1"/>
</dbReference>
<dbReference type="EMBL" id="DVMR01000036">
    <property type="protein sequence ID" value="HIU43521.1"/>
    <property type="molecule type" value="Genomic_DNA"/>
</dbReference>
<dbReference type="GO" id="GO:0003700">
    <property type="term" value="F:DNA-binding transcription factor activity"/>
    <property type="evidence" value="ECO:0007669"/>
    <property type="project" value="TreeGrafter"/>
</dbReference>
<evidence type="ECO:0000313" key="7">
    <source>
        <dbReference type="Proteomes" id="UP000824073"/>
    </source>
</evidence>
<proteinExistence type="inferred from homology"/>
<dbReference type="GO" id="GO:0003677">
    <property type="term" value="F:DNA binding"/>
    <property type="evidence" value="ECO:0007669"/>
    <property type="project" value="UniProtKB-KW"/>
</dbReference>
<protein>
    <submittedName>
        <fullName evidence="6">LysR family transcriptional regulator</fullName>
    </submittedName>
</protein>
<dbReference type="InterPro" id="IPR005119">
    <property type="entry name" value="LysR_subst-bd"/>
</dbReference>
<evidence type="ECO:0000259" key="5">
    <source>
        <dbReference type="Pfam" id="PF03466"/>
    </source>
</evidence>